<dbReference type="PANTHER" id="PTHR20859">
    <property type="entry name" value="INTERFERON/INTERLEUKIN RECEPTOR"/>
    <property type="match status" value="1"/>
</dbReference>
<evidence type="ECO:0000313" key="5">
    <source>
        <dbReference type="Proteomes" id="UP000189705"/>
    </source>
</evidence>
<dbReference type="Gene3D" id="2.60.40.10">
    <property type="entry name" value="Immunoglobulins"/>
    <property type="match status" value="2"/>
</dbReference>
<protein>
    <submittedName>
        <fullName evidence="6">Interferon lambda receptor 1</fullName>
    </submittedName>
</protein>
<keyword evidence="2" id="KW-0812">Transmembrane</keyword>
<keyword evidence="3" id="KW-0732">Signal</keyword>
<dbReference type="SUPFAM" id="SSF49265">
    <property type="entry name" value="Fibronectin type III"/>
    <property type="match status" value="2"/>
</dbReference>
<dbReference type="PANTHER" id="PTHR20859:SF55">
    <property type="entry name" value="INTERFERON LAMBDA RECEPTOR 1"/>
    <property type="match status" value="1"/>
</dbReference>
<evidence type="ECO:0000259" key="4">
    <source>
        <dbReference type="PROSITE" id="PS50853"/>
    </source>
</evidence>
<keyword evidence="6" id="KW-0675">Receptor</keyword>
<dbReference type="eggNOG" id="ENOG502S4B0">
    <property type="taxonomic scope" value="Eukaryota"/>
</dbReference>
<feature type="compositionally biased region" description="Polar residues" evidence="1">
    <location>
        <begin position="305"/>
        <end position="314"/>
    </location>
</feature>
<reference evidence="6" key="1">
    <citation type="submission" date="2025-08" db="UniProtKB">
        <authorList>
            <consortium name="RefSeq"/>
        </authorList>
    </citation>
    <scope>IDENTIFICATION</scope>
</reference>
<dbReference type="GO" id="GO:0005886">
    <property type="term" value="C:plasma membrane"/>
    <property type="evidence" value="ECO:0007669"/>
    <property type="project" value="TreeGrafter"/>
</dbReference>
<dbReference type="InterPro" id="IPR036116">
    <property type="entry name" value="FN3_sf"/>
</dbReference>
<feature type="region of interest" description="Disordered" evidence="1">
    <location>
        <begin position="345"/>
        <end position="424"/>
    </location>
</feature>
<dbReference type="Pfam" id="PF09294">
    <property type="entry name" value="Interfer-bind"/>
    <property type="match status" value="1"/>
</dbReference>
<dbReference type="GeneID" id="102383854"/>
<dbReference type="PROSITE" id="PS50853">
    <property type="entry name" value="FN3"/>
    <property type="match status" value="1"/>
</dbReference>
<dbReference type="STRING" id="38654.A0A1U7RG62"/>
<dbReference type="CDD" id="cd00063">
    <property type="entry name" value="FN3"/>
    <property type="match status" value="1"/>
</dbReference>
<dbReference type="InterPro" id="IPR050650">
    <property type="entry name" value="Type-II_Cytokine-TF_Rcpt"/>
</dbReference>
<dbReference type="Proteomes" id="UP000189705">
    <property type="component" value="Unplaced"/>
</dbReference>
<name>A0A1U7RG62_ALLSI</name>
<dbReference type="InterPro" id="IPR013783">
    <property type="entry name" value="Ig-like_fold"/>
</dbReference>
<evidence type="ECO:0000313" key="6">
    <source>
        <dbReference type="RefSeq" id="XP_006019447.1"/>
    </source>
</evidence>
<keyword evidence="2" id="KW-1133">Transmembrane helix</keyword>
<gene>
    <name evidence="6" type="primary">IFNLR1</name>
</gene>
<dbReference type="AlphaFoldDB" id="A0A1U7RG62"/>
<dbReference type="InParanoid" id="A0A1U7RG62"/>
<feature type="region of interest" description="Disordered" evidence="1">
    <location>
        <begin position="303"/>
        <end position="324"/>
    </location>
</feature>
<accession>A0A1U7RG62</accession>
<dbReference type="KEGG" id="asn:102383854"/>
<sequence length="570" mass="64189">MSAWRICVLITWCSLQRLQGQMQLPPPQNVTLLSKDFDIILTWLPGEGSPPDVVYMVKYKSWGDRNHLKKVAHCKNISETICNLTCVLSDSFTKYRTRVKALSAGRQSSWAESGYIEHLFDVELAPPVLGVKVKENLMTVNATFPLASCLKNKFQTLQYDLEFWEAGSNDKKQYKGKRKLQNVEINTTAFSGNYCLSARTSFEVIDLKHSEFSRPVCVLLNPKGVDWKLLLVIVVPLFLLLLASGFLNCLCKELAKSVKTPQALDFSYLRPLPLVLEKKPNEEEFFVEELLISTLKLELQKRRNNPSARNNVSPAASLLSLSEEEEDDSSFTPYIEKPWFPKRGPNCRAPGVSQKGLESSSESGVSQLDGGSVPNLAGCGFSRRDWRETEEDTSGFQDSEKTSLSDCSSLGRSRRPTDGYEQRNVDVDRCQQEAFLQVTVPTEGLRFNPFSEDPHLPARGHFDPDPERLPFPEHIASLKVRVSEDSSELPPQDVTLQTLQFAEDEDISSDCDSETDFLAMHSAGGTPPPATMLRETFEAGTWGKHGTVEEKNYQKLKFQGYQQVNYMSRN</sequence>
<dbReference type="GO" id="GO:0004896">
    <property type="term" value="F:cytokine receptor activity"/>
    <property type="evidence" value="ECO:0007669"/>
    <property type="project" value="TreeGrafter"/>
</dbReference>
<dbReference type="Pfam" id="PF01108">
    <property type="entry name" value="Tissue_fac"/>
    <property type="match status" value="1"/>
</dbReference>
<dbReference type="RefSeq" id="XP_006019447.1">
    <property type="nucleotide sequence ID" value="XM_006019385.3"/>
</dbReference>
<feature type="compositionally biased region" description="Basic and acidic residues" evidence="1">
    <location>
        <begin position="415"/>
        <end position="424"/>
    </location>
</feature>
<feature type="compositionally biased region" description="Polar residues" evidence="1">
    <location>
        <begin position="356"/>
        <end position="366"/>
    </location>
</feature>
<keyword evidence="5" id="KW-1185">Reference proteome</keyword>
<evidence type="ECO:0000256" key="1">
    <source>
        <dbReference type="SAM" id="MobiDB-lite"/>
    </source>
</evidence>
<evidence type="ECO:0000256" key="3">
    <source>
        <dbReference type="SAM" id="SignalP"/>
    </source>
</evidence>
<feature type="transmembrane region" description="Helical" evidence="2">
    <location>
        <begin position="227"/>
        <end position="250"/>
    </location>
</feature>
<dbReference type="CTD" id="163702"/>
<dbReference type="InterPro" id="IPR015373">
    <property type="entry name" value="Interferon/interleukin_rcp_dom"/>
</dbReference>
<feature type="chain" id="PRO_5010572584" evidence="3">
    <location>
        <begin position="21"/>
        <end position="570"/>
    </location>
</feature>
<dbReference type="InterPro" id="IPR003961">
    <property type="entry name" value="FN3_dom"/>
</dbReference>
<evidence type="ECO:0000256" key="2">
    <source>
        <dbReference type="SAM" id="Phobius"/>
    </source>
</evidence>
<feature type="signal peptide" evidence="3">
    <location>
        <begin position="1"/>
        <end position="20"/>
    </location>
</feature>
<keyword evidence="2" id="KW-0472">Membrane</keyword>
<proteinExistence type="predicted"/>
<feature type="domain" description="Fibronectin type-III" evidence="4">
    <location>
        <begin position="26"/>
        <end position="121"/>
    </location>
</feature>
<organism evidence="5 6">
    <name type="scientific">Alligator sinensis</name>
    <name type="common">Chinese alligator</name>
    <dbReference type="NCBI Taxonomy" id="38654"/>
    <lineage>
        <taxon>Eukaryota</taxon>
        <taxon>Metazoa</taxon>
        <taxon>Chordata</taxon>
        <taxon>Craniata</taxon>
        <taxon>Vertebrata</taxon>
        <taxon>Euteleostomi</taxon>
        <taxon>Archelosauria</taxon>
        <taxon>Archosauria</taxon>
        <taxon>Crocodylia</taxon>
        <taxon>Alligatoridae</taxon>
        <taxon>Alligatorinae</taxon>
        <taxon>Alligator</taxon>
    </lineage>
</organism>
<dbReference type="OrthoDB" id="10031784at2759"/>